<dbReference type="InterPro" id="IPR052922">
    <property type="entry name" value="Cytidylate_Kinase-2"/>
</dbReference>
<dbReference type="SUPFAM" id="SSF52540">
    <property type="entry name" value="P-loop containing nucleoside triphosphate hydrolases"/>
    <property type="match status" value="1"/>
</dbReference>
<dbReference type="PANTHER" id="PTHR37816">
    <property type="entry name" value="YALI0E33011P"/>
    <property type="match status" value="1"/>
</dbReference>
<dbReference type="PANTHER" id="PTHR37816:SF1">
    <property type="entry name" value="TOXIN"/>
    <property type="match status" value="1"/>
</dbReference>
<gene>
    <name evidence="1" type="ORF">WDZ17_13850</name>
</gene>
<organism evidence="1 2">
    <name type="scientific">Pseudokineococcus basanitobsidens</name>
    <dbReference type="NCBI Taxonomy" id="1926649"/>
    <lineage>
        <taxon>Bacteria</taxon>
        <taxon>Bacillati</taxon>
        <taxon>Actinomycetota</taxon>
        <taxon>Actinomycetes</taxon>
        <taxon>Kineosporiales</taxon>
        <taxon>Kineosporiaceae</taxon>
        <taxon>Pseudokineococcus</taxon>
    </lineage>
</organism>
<dbReference type="RefSeq" id="WP_339575760.1">
    <property type="nucleotide sequence ID" value="NZ_JBBIAA010000021.1"/>
</dbReference>
<name>A0ABU8RMQ7_9ACTN</name>
<protein>
    <recommendedName>
        <fullName evidence="3">Adenylate kinase family enzyme</fullName>
    </recommendedName>
</protein>
<evidence type="ECO:0000313" key="1">
    <source>
        <dbReference type="EMBL" id="MEJ5946377.1"/>
    </source>
</evidence>
<keyword evidence="2" id="KW-1185">Reference proteome</keyword>
<dbReference type="InterPro" id="IPR027417">
    <property type="entry name" value="P-loop_NTPase"/>
</dbReference>
<dbReference type="EMBL" id="JBBIAA010000021">
    <property type="protein sequence ID" value="MEJ5946377.1"/>
    <property type="molecule type" value="Genomic_DNA"/>
</dbReference>
<dbReference type="Gene3D" id="3.40.50.300">
    <property type="entry name" value="P-loop containing nucleotide triphosphate hydrolases"/>
    <property type="match status" value="1"/>
</dbReference>
<proteinExistence type="predicted"/>
<reference evidence="1 2" key="1">
    <citation type="journal article" date="2017" name="Int. J. Syst. Evol. Microbiol.">
        <title>Pseudokineococcus basanitobsidens sp. nov., isolated from volcanic rock.</title>
        <authorList>
            <person name="Lee D.W."/>
            <person name="Park M.Y."/>
            <person name="Kim J.J."/>
            <person name="Kim B.S."/>
        </authorList>
    </citation>
    <scope>NUCLEOTIDE SEQUENCE [LARGE SCALE GENOMIC DNA]</scope>
    <source>
        <strain evidence="1 2">DSM 103726</strain>
    </source>
</reference>
<sequence length="179" mass="19797">MKPRRVVVAGASGAGKTTLAARLAVDLGVPHVELDALHHGPGWVPRPSFAADVDAVTAGPAWVTEWQYGPVRDVLAARADLLVWLDLPRAVVMRQVVRRTVRRRLRREVLWNGNVEPPLRTFFTDEEHIVRWAWSSYARLGERVEALATTVPALPVVRLRSHAEAEAWRRGPLATAGTG</sequence>
<accession>A0ABU8RMQ7</accession>
<evidence type="ECO:0008006" key="3">
    <source>
        <dbReference type="Google" id="ProtNLM"/>
    </source>
</evidence>
<evidence type="ECO:0000313" key="2">
    <source>
        <dbReference type="Proteomes" id="UP001387100"/>
    </source>
</evidence>
<dbReference type="Proteomes" id="UP001387100">
    <property type="component" value="Unassembled WGS sequence"/>
</dbReference>
<comment type="caution">
    <text evidence="1">The sequence shown here is derived from an EMBL/GenBank/DDBJ whole genome shotgun (WGS) entry which is preliminary data.</text>
</comment>